<dbReference type="SMART" id="SM00382">
    <property type="entry name" value="AAA"/>
    <property type="match status" value="1"/>
</dbReference>
<dbReference type="Pfam" id="PF00005">
    <property type="entry name" value="ABC_tran"/>
    <property type="match status" value="1"/>
</dbReference>
<dbReference type="InterPro" id="IPR003439">
    <property type="entry name" value="ABC_transporter-like_ATP-bd"/>
</dbReference>
<evidence type="ECO:0000256" key="4">
    <source>
        <dbReference type="ARBA" id="ARBA00022840"/>
    </source>
</evidence>
<protein>
    <submittedName>
        <fullName evidence="6">Peptide/nickel transport system ATP-binding protein</fullName>
    </submittedName>
</protein>
<accession>A0A317NVH6</accession>
<dbReference type="GO" id="GO:0016887">
    <property type="term" value="F:ATP hydrolysis activity"/>
    <property type="evidence" value="ECO:0007669"/>
    <property type="project" value="InterPro"/>
</dbReference>
<name>A0A317NVH6_9NOCA</name>
<evidence type="ECO:0000313" key="6">
    <source>
        <dbReference type="EMBL" id="PWV79309.1"/>
    </source>
</evidence>
<evidence type="ECO:0000313" key="7">
    <source>
        <dbReference type="Proteomes" id="UP000246410"/>
    </source>
</evidence>
<keyword evidence="3" id="KW-0547">Nucleotide-binding</keyword>
<dbReference type="AlphaFoldDB" id="A0A317NVH6"/>
<evidence type="ECO:0000256" key="2">
    <source>
        <dbReference type="ARBA" id="ARBA00022448"/>
    </source>
</evidence>
<feature type="domain" description="ABC transporter" evidence="5">
    <location>
        <begin position="1"/>
        <end position="207"/>
    </location>
</feature>
<organism evidence="6 7">
    <name type="scientific">Nocardia neocaledoniensis</name>
    <dbReference type="NCBI Taxonomy" id="236511"/>
    <lineage>
        <taxon>Bacteria</taxon>
        <taxon>Bacillati</taxon>
        <taxon>Actinomycetota</taxon>
        <taxon>Actinomycetes</taxon>
        <taxon>Mycobacteriales</taxon>
        <taxon>Nocardiaceae</taxon>
        <taxon>Nocardia</taxon>
    </lineage>
</organism>
<dbReference type="InterPro" id="IPR003593">
    <property type="entry name" value="AAA+_ATPase"/>
</dbReference>
<keyword evidence="4 6" id="KW-0067">ATP-binding</keyword>
<reference evidence="6 7" key="1">
    <citation type="submission" date="2018-05" db="EMBL/GenBank/DDBJ databases">
        <title>Genomic Encyclopedia of Type Strains, Phase IV (KMG-IV): sequencing the most valuable type-strain genomes for metagenomic binning, comparative biology and taxonomic classification.</title>
        <authorList>
            <person name="Goeker M."/>
        </authorList>
    </citation>
    <scope>NUCLEOTIDE SEQUENCE [LARGE SCALE GENOMIC DNA]</scope>
    <source>
        <strain evidence="6 7">DSM 44717</strain>
    </source>
</reference>
<keyword evidence="2" id="KW-0813">Transport</keyword>
<dbReference type="EMBL" id="QGTL01000002">
    <property type="protein sequence ID" value="PWV79309.1"/>
    <property type="molecule type" value="Genomic_DNA"/>
</dbReference>
<dbReference type="Proteomes" id="UP000246410">
    <property type="component" value="Unassembled WGS sequence"/>
</dbReference>
<comment type="similarity">
    <text evidence="1">Belongs to the ABC transporter superfamily.</text>
</comment>
<comment type="caution">
    <text evidence="6">The sequence shown here is derived from an EMBL/GenBank/DDBJ whole genome shotgun (WGS) entry which is preliminary data.</text>
</comment>
<dbReference type="GO" id="GO:0055085">
    <property type="term" value="P:transmembrane transport"/>
    <property type="evidence" value="ECO:0007669"/>
    <property type="project" value="UniProtKB-ARBA"/>
</dbReference>
<evidence type="ECO:0000256" key="3">
    <source>
        <dbReference type="ARBA" id="ARBA00022741"/>
    </source>
</evidence>
<proteinExistence type="inferred from homology"/>
<dbReference type="PANTHER" id="PTHR43776:SF7">
    <property type="entry name" value="D,D-DIPEPTIDE TRANSPORT ATP-BINDING PROTEIN DDPF-RELATED"/>
    <property type="match status" value="1"/>
</dbReference>
<dbReference type="SUPFAM" id="SSF52540">
    <property type="entry name" value="P-loop containing nucleoside triphosphate hydrolases"/>
    <property type="match status" value="1"/>
</dbReference>
<keyword evidence="7" id="KW-1185">Reference proteome</keyword>
<evidence type="ECO:0000259" key="5">
    <source>
        <dbReference type="PROSITE" id="PS50893"/>
    </source>
</evidence>
<gene>
    <name evidence="6" type="ORF">DFR69_102372</name>
</gene>
<dbReference type="GO" id="GO:0005524">
    <property type="term" value="F:ATP binding"/>
    <property type="evidence" value="ECO:0007669"/>
    <property type="project" value="UniProtKB-KW"/>
</dbReference>
<dbReference type="PANTHER" id="PTHR43776">
    <property type="entry name" value="TRANSPORT ATP-BINDING PROTEIN"/>
    <property type="match status" value="1"/>
</dbReference>
<dbReference type="RefSeq" id="WP_110036464.1">
    <property type="nucleotide sequence ID" value="NZ_QGTL01000002.1"/>
</dbReference>
<dbReference type="InterPro" id="IPR027417">
    <property type="entry name" value="P-loop_NTPase"/>
</dbReference>
<dbReference type="InterPro" id="IPR050319">
    <property type="entry name" value="ABC_transp_ATP-bind"/>
</dbReference>
<dbReference type="PROSITE" id="PS50893">
    <property type="entry name" value="ABC_TRANSPORTER_2"/>
    <property type="match status" value="1"/>
</dbReference>
<dbReference type="Gene3D" id="3.40.50.300">
    <property type="entry name" value="P-loop containing nucleotide triphosphate hydrolases"/>
    <property type="match status" value="1"/>
</dbReference>
<evidence type="ECO:0000256" key="1">
    <source>
        <dbReference type="ARBA" id="ARBA00005417"/>
    </source>
</evidence>
<sequence length="207" mass="21763">MLIADAVSTGYRGAPVLTGVDLRVAPGEIVGVTGDSGSGKTTLARTLAGLLAPTAGRVTVDGRPPRQARGEIAMVFQNPRAATNPHFTLAEIITEPTKIRRTPPPDLAALSASVGLTPDLLDRRPHALSDGQLQRACVARALAQAPRYLLLDEPTAMLDAATTATLIHLLKSRARDLAIVFITHDQPLLEAVCTEITTVADGSLTPR</sequence>